<comment type="similarity">
    <text evidence="1">Belongs to the FemABX family.</text>
</comment>
<protein>
    <submittedName>
        <fullName evidence="8">FemAB family PEP-CTERM system-associated protein</fullName>
    </submittedName>
</protein>
<evidence type="ECO:0000256" key="6">
    <source>
        <dbReference type="ARBA" id="ARBA00023316"/>
    </source>
</evidence>
<keyword evidence="4" id="KW-0573">Peptidoglycan synthesis</keyword>
<evidence type="ECO:0000256" key="3">
    <source>
        <dbReference type="ARBA" id="ARBA00022960"/>
    </source>
</evidence>
<dbReference type="NCBIfam" id="TIGR03019">
    <property type="entry name" value="pepcterm_femAB"/>
    <property type="match status" value="1"/>
</dbReference>
<dbReference type="Gene3D" id="3.40.630.30">
    <property type="match status" value="1"/>
</dbReference>
<keyword evidence="2" id="KW-0808">Transferase</keyword>
<reference evidence="8" key="1">
    <citation type="journal article" date="2020" name="mSystems">
        <title>Genome- and Community-Level Interaction Insights into Carbon Utilization and Element Cycling Functions of Hydrothermarchaeota in Hydrothermal Sediment.</title>
        <authorList>
            <person name="Zhou Z."/>
            <person name="Liu Y."/>
            <person name="Xu W."/>
            <person name="Pan J."/>
            <person name="Luo Z.H."/>
            <person name="Li M."/>
        </authorList>
    </citation>
    <scope>NUCLEOTIDE SEQUENCE [LARGE SCALE GENOMIC DNA]</scope>
    <source>
        <strain evidence="8">HyVt-460</strain>
    </source>
</reference>
<dbReference type="InterPro" id="IPR016181">
    <property type="entry name" value="Acyl_CoA_acyltransferase"/>
</dbReference>
<keyword evidence="3" id="KW-0133">Cell shape</keyword>
<dbReference type="InterPro" id="IPR017469">
    <property type="entry name" value="PEP-CTERM_FemAB-rel"/>
</dbReference>
<gene>
    <name evidence="8" type="ORF">ENJ15_05215</name>
</gene>
<sequence>MRITYFTDDFERWDAYVKAHEAGTIYHTSAWKSIIETHFKKDTFYIAAWERDKLKGLLPLTHFKSALFGNFIVSVPFVNYGGILADSMEAMRALAAEAEKIRAQYGADFVELRDARLLEWELPVKTQKVTFYLDLPPTEEELMASFKAKLRSQIRRPMKEGITGEVGGLELVDAFYEVFCRNMRDLGTPVYSKNFFETILRQTPENSHIVLVKSKEGQTIGGAFLHGYKERMEIPWASTLREYNRFSPNMLLYWEVLRFSIARGYKQFDFGRCSRDSGTYRFKKQWGSVEHPLYWYYLLPEGAEMPQINPDNPKYRLAISMWQKMPLALTRMIGPPIGKNLP</sequence>
<dbReference type="GO" id="GO:0009252">
    <property type="term" value="P:peptidoglycan biosynthetic process"/>
    <property type="evidence" value="ECO:0007669"/>
    <property type="project" value="UniProtKB-KW"/>
</dbReference>
<dbReference type="PANTHER" id="PTHR36174:SF1">
    <property type="entry name" value="LIPID II:GLYCINE GLYCYLTRANSFERASE"/>
    <property type="match status" value="1"/>
</dbReference>
<evidence type="ECO:0000256" key="5">
    <source>
        <dbReference type="ARBA" id="ARBA00023315"/>
    </source>
</evidence>
<keyword evidence="6" id="KW-0961">Cell wall biogenesis/degradation</keyword>
<dbReference type="Pfam" id="PF13480">
    <property type="entry name" value="Acetyltransf_6"/>
    <property type="match status" value="1"/>
</dbReference>
<evidence type="ECO:0000256" key="1">
    <source>
        <dbReference type="ARBA" id="ARBA00009943"/>
    </source>
</evidence>
<dbReference type="PROSITE" id="PS51191">
    <property type="entry name" value="FEMABX"/>
    <property type="match status" value="1"/>
</dbReference>
<evidence type="ECO:0000256" key="4">
    <source>
        <dbReference type="ARBA" id="ARBA00022984"/>
    </source>
</evidence>
<accession>A0A7V5VF63</accession>
<dbReference type="Proteomes" id="UP000885771">
    <property type="component" value="Unassembled WGS sequence"/>
</dbReference>
<proteinExistence type="inferred from homology"/>
<dbReference type="InterPro" id="IPR038740">
    <property type="entry name" value="BioF2-like_GNAT_dom"/>
</dbReference>
<keyword evidence="5" id="KW-0012">Acyltransferase</keyword>
<evidence type="ECO:0000313" key="8">
    <source>
        <dbReference type="EMBL" id="HHM02393.1"/>
    </source>
</evidence>
<organism evidence="8">
    <name type="scientific">Caldithrix abyssi</name>
    <dbReference type="NCBI Taxonomy" id="187145"/>
    <lineage>
        <taxon>Bacteria</taxon>
        <taxon>Pseudomonadati</taxon>
        <taxon>Calditrichota</taxon>
        <taxon>Calditrichia</taxon>
        <taxon>Calditrichales</taxon>
        <taxon>Calditrichaceae</taxon>
        <taxon>Caldithrix</taxon>
    </lineage>
</organism>
<dbReference type="GO" id="GO:0008360">
    <property type="term" value="P:regulation of cell shape"/>
    <property type="evidence" value="ECO:0007669"/>
    <property type="project" value="UniProtKB-KW"/>
</dbReference>
<dbReference type="AlphaFoldDB" id="A0A7V5VF63"/>
<comment type="caution">
    <text evidence="8">The sequence shown here is derived from an EMBL/GenBank/DDBJ whole genome shotgun (WGS) entry which is preliminary data.</text>
</comment>
<dbReference type="InterPro" id="IPR003447">
    <property type="entry name" value="FEMABX"/>
</dbReference>
<dbReference type="SUPFAM" id="SSF55729">
    <property type="entry name" value="Acyl-CoA N-acyltransferases (Nat)"/>
    <property type="match status" value="2"/>
</dbReference>
<dbReference type="InterPro" id="IPR050644">
    <property type="entry name" value="PG_Glycine_Bridge_Synth"/>
</dbReference>
<dbReference type="GO" id="GO:0071555">
    <property type="term" value="P:cell wall organization"/>
    <property type="evidence" value="ECO:0007669"/>
    <property type="project" value="UniProtKB-KW"/>
</dbReference>
<feature type="domain" description="BioF2-like acetyltransferase" evidence="7">
    <location>
        <begin position="149"/>
        <end position="284"/>
    </location>
</feature>
<dbReference type="GO" id="GO:0016755">
    <property type="term" value="F:aminoacyltransferase activity"/>
    <property type="evidence" value="ECO:0007669"/>
    <property type="project" value="InterPro"/>
</dbReference>
<evidence type="ECO:0000259" key="7">
    <source>
        <dbReference type="Pfam" id="PF13480"/>
    </source>
</evidence>
<dbReference type="PANTHER" id="PTHR36174">
    <property type="entry name" value="LIPID II:GLYCINE GLYCYLTRANSFERASE"/>
    <property type="match status" value="1"/>
</dbReference>
<dbReference type="EMBL" id="DRLI01000198">
    <property type="protein sequence ID" value="HHM02393.1"/>
    <property type="molecule type" value="Genomic_DNA"/>
</dbReference>
<name>A0A7V5VF63_CALAY</name>
<evidence type="ECO:0000256" key="2">
    <source>
        <dbReference type="ARBA" id="ARBA00022679"/>
    </source>
</evidence>